<dbReference type="RefSeq" id="WP_189082903.1">
    <property type="nucleotide sequence ID" value="NZ_BMMX01000065.1"/>
</dbReference>
<reference evidence="3" key="2">
    <citation type="submission" date="2020-09" db="EMBL/GenBank/DDBJ databases">
        <authorList>
            <person name="Sun Q."/>
            <person name="Zhou Y."/>
        </authorList>
    </citation>
    <scope>NUCLEOTIDE SEQUENCE</scope>
    <source>
        <strain evidence="3">CGMCC 4.7299</strain>
    </source>
</reference>
<dbReference type="EMBL" id="BMMX01000065">
    <property type="protein sequence ID" value="GGL19199.1"/>
    <property type="molecule type" value="Genomic_DNA"/>
</dbReference>
<sequence length="511" mass="53843">MRPRTDEGSLPLAMLLMIVGAAIGGLLLTTTMQEVANSRAEAARTAALNAARSGMAGAVARIRAAVDAEQYGSVAALPCAASTGETQLSGTLDDGRARYATVITYLAEDPRSHDAAWLASHGKPCAPQLGTVPKFARLETTGTDLGTGLRRTLSGTYAFKTFRNANVPGGLMRVFKTSGSTYDLCVDAGATPAPGVAVTMQPCAVDGSGTAIARQKFGYQPNLTLSLVTADPVQYPEGLCLDGGAPESVGAVVRLQRCGETAPPAQVWSFDTASGFRGTSDGRTMNEFCLSVRRPDTPGSRLTLNSTSGGNGNPACNTNYPNNFQSWSPEPAMGAGATALAATKQLVNYAEFGRCFDVTYENVDVPYEVVFPCKQNPDPEVRDWNQRWTLPDADQPGAFYTDAPDGRYCVTMPAISGEPPLLVVVKPCTGSSPPPEMTWRWRGAGTPVYDEAYRIEGVGAWAGYCLSALPEAPAWSQADKVGIKPCTGSTLQKWNAAPDLTTSGLTGIGER</sequence>
<gene>
    <name evidence="3" type="ORF">GCM10012284_62150</name>
</gene>
<keyword evidence="1" id="KW-0472">Membrane</keyword>
<dbReference type="CDD" id="cd00161">
    <property type="entry name" value="beta-trefoil_Ricin-like"/>
    <property type="match status" value="1"/>
</dbReference>
<accession>A0A8J3FSF5</accession>
<protein>
    <recommendedName>
        <fullName evidence="2">Ricin B lectin domain-containing protein</fullName>
    </recommendedName>
</protein>
<keyword evidence="1" id="KW-0812">Transmembrane</keyword>
<dbReference type="Proteomes" id="UP000656042">
    <property type="component" value="Unassembled WGS sequence"/>
</dbReference>
<evidence type="ECO:0000259" key="2">
    <source>
        <dbReference type="Pfam" id="PF00652"/>
    </source>
</evidence>
<evidence type="ECO:0000313" key="3">
    <source>
        <dbReference type="EMBL" id="GGL19199.1"/>
    </source>
</evidence>
<name>A0A8J3FSF5_9ACTN</name>
<feature type="domain" description="Ricin B lectin" evidence="2">
    <location>
        <begin position="183"/>
        <end position="309"/>
    </location>
</feature>
<dbReference type="SUPFAM" id="SSF50370">
    <property type="entry name" value="Ricin B-like lectins"/>
    <property type="match status" value="2"/>
</dbReference>
<feature type="transmembrane region" description="Helical" evidence="1">
    <location>
        <begin position="12"/>
        <end position="32"/>
    </location>
</feature>
<dbReference type="PROSITE" id="PS50231">
    <property type="entry name" value="RICIN_B_LECTIN"/>
    <property type="match status" value="2"/>
</dbReference>
<dbReference type="InterPro" id="IPR000772">
    <property type="entry name" value="Ricin_B_lectin"/>
</dbReference>
<organism evidence="3 4">
    <name type="scientific">Mangrovihabitans endophyticus</name>
    <dbReference type="NCBI Taxonomy" id="1751298"/>
    <lineage>
        <taxon>Bacteria</taxon>
        <taxon>Bacillati</taxon>
        <taxon>Actinomycetota</taxon>
        <taxon>Actinomycetes</taxon>
        <taxon>Micromonosporales</taxon>
        <taxon>Micromonosporaceae</taxon>
        <taxon>Mangrovihabitans</taxon>
    </lineage>
</organism>
<comment type="caution">
    <text evidence="3">The sequence shown here is derived from an EMBL/GenBank/DDBJ whole genome shotgun (WGS) entry which is preliminary data.</text>
</comment>
<evidence type="ECO:0000256" key="1">
    <source>
        <dbReference type="SAM" id="Phobius"/>
    </source>
</evidence>
<dbReference type="Pfam" id="PF00652">
    <property type="entry name" value="Ricin_B_lectin"/>
    <property type="match status" value="1"/>
</dbReference>
<dbReference type="InterPro" id="IPR035992">
    <property type="entry name" value="Ricin_B-like_lectins"/>
</dbReference>
<dbReference type="Gene3D" id="2.80.10.50">
    <property type="match status" value="2"/>
</dbReference>
<reference evidence="3" key="1">
    <citation type="journal article" date="2014" name="Int. J. Syst. Evol. Microbiol.">
        <title>Complete genome sequence of Corynebacterium casei LMG S-19264T (=DSM 44701T), isolated from a smear-ripened cheese.</title>
        <authorList>
            <consortium name="US DOE Joint Genome Institute (JGI-PGF)"/>
            <person name="Walter F."/>
            <person name="Albersmeier A."/>
            <person name="Kalinowski J."/>
            <person name="Ruckert C."/>
        </authorList>
    </citation>
    <scope>NUCLEOTIDE SEQUENCE</scope>
    <source>
        <strain evidence="3">CGMCC 4.7299</strain>
    </source>
</reference>
<keyword evidence="1" id="KW-1133">Transmembrane helix</keyword>
<evidence type="ECO:0000313" key="4">
    <source>
        <dbReference type="Proteomes" id="UP000656042"/>
    </source>
</evidence>
<keyword evidence="4" id="KW-1185">Reference proteome</keyword>
<proteinExistence type="predicted"/>
<dbReference type="AlphaFoldDB" id="A0A8J3FSF5"/>